<accession>A0A4Z0HDH0</accession>
<dbReference type="InterPro" id="IPR050267">
    <property type="entry name" value="Anti-sigma-factor_SerPK"/>
</dbReference>
<dbReference type="InterPro" id="IPR036890">
    <property type="entry name" value="HATPase_C_sf"/>
</dbReference>
<dbReference type="AlphaFoldDB" id="A0A4Z0HDH0"/>
<keyword evidence="3" id="KW-0067">ATP-binding</keyword>
<dbReference type="CDD" id="cd16936">
    <property type="entry name" value="HATPase_RsbW-like"/>
    <property type="match status" value="1"/>
</dbReference>
<dbReference type="InterPro" id="IPR003594">
    <property type="entry name" value="HATPase_dom"/>
</dbReference>
<organism evidence="3 4">
    <name type="scientific">Streptomyces palmae</name>
    <dbReference type="NCBI Taxonomy" id="1701085"/>
    <lineage>
        <taxon>Bacteria</taxon>
        <taxon>Bacillati</taxon>
        <taxon>Actinomycetota</taxon>
        <taxon>Actinomycetes</taxon>
        <taxon>Kitasatosporales</taxon>
        <taxon>Streptomycetaceae</taxon>
        <taxon>Streptomyces</taxon>
    </lineage>
</organism>
<dbReference type="OrthoDB" id="4166172at2"/>
<evidence type="ECO:0000313" key="4">
    <source>
        <dbReference type="Proteomes" id="UP000297948"/>
    </source>
</evidence>
<dbReference type="Gene3D" id="3.30.565.10">
    <property type="entry name" value="Histidine kinase-like ATPase, C-terminal domain"/>
    <property type="match status" value="1"/>
</dbReference>
<dbReference type="GO" id="GO:0005524">
    <property type="term" value="F:ATP binding"/>
    <property type="evidence" value="ECO:0007669"/>
    <property type="project" value="UniProtKB-KW"/>
</dbReference>
<protein>
    <submittedName>
        <fullName evidence="3">ATP-binding protein</fullName>
    </submittedName>
</protein>
<dbReference type="SUPFAM" id="SSF55874">
    <property type="entry name" value="ATPase domain of HSP90 chaperone/DNA topoisomerase II/histidine kinase"/>
    <property type="match status" value="1"/>
</dbReference>
<dbReference type="EMBL" id="SRID01000044">
    <property type="protein sequence ID" value="TGB14961.1"/>
    <property type="molecule type" value="Genomic_DNA"/>
</dbReference>
<proteinExistence type="predicted"/>
<dbReference type="Proteomes" id="UP000297948">
    <property type="component" value="Unassembled WGS sequence"/>
</dbReference>
<reference evidence="3 4" key="1">
    <citation type="submission" date="2019-03" db="EMBL/GenBank/DDBJ databases">
        <authorList>
            <person name="Gonzalez-Pimentel J.L."/>
        </authorList>
    </citation>
    <scope>NUCLEOTIDE SEQUENCE [LARGE SCALE GENOMIC DNA]</scope>
    <source>
        <strain evidence="3 4">JCM 31289</strain>
    </source>
</reference>
<keyword evidence="3" id="KW-0547">Nucleotide-binding</keyword>
<dbReference type="PANTHER" id="PTHR35526:SF3">
    <property type="entry name" value="ANTI-SIGMA-F FACTOR RSBW"/>
    <property type="match status" value="1"/>
</dbReference>
<comment type="caution">
    <text evidence="3">The sequence shown here is derived from an EMBL/GenBank/DDBJ whole genome shotgun (WGS) entry which is preliminary data.</text>
</comment>
<dbReference type="GO" id="GO:0004674">
    <property type="term" value="F:protein serine/threonine kinase activity"/>
    <property type="evidence" value="ECO:0007669"/>
    <property type="project" value="UniProtKB-KW"/>
</dbReference>
<evidence type="ECO:0000256" key="1">
    <source>
        <dbReference type="ARBA" id="ARBA00022527"/>
    </source>
</evidence>
<name>A0A4Z0HDH0_9ACTN</name>
<dbReference type="Pfam" id="PF13581">
    <property type="entry name" value="HATPase_c_2"/>
    <property type="match status" value="1"/>
</dbReference>
<gene>
    <name evidence="3" type="ORF">E4099_07585</name>
</gene>
<evidence type="ECO:0000259" key="2">
    <source>
        <dbReference type="Pfam" id="PF13581"/>
    </source>
</evidence>
<sequence length="157" mass="17180">MKVATLSLDCLLERAVTVGVKVTPRGEHGTIPEQDGRRISQMRQLAKTLVNCCGLTELADDVELVVSELVTNAIQHSRGTRITMGLQLVGPTLRVVVVHGTQERPRLQRTDDSCEHGRGLFLVKSITAEHNGSWGTTCDGTATWCEFSARRPEGTSR</sequence>
<keyword evidence="1" id="KW-0723">Serine/threonine-protein kinase</keyword>
<dbReference type="RefSeq" id="WP_135338179.1">
    <property type="nucleotide sequence ID" value="NZ_JBHLTX010000025.1"/>
</dbReference>
<feature type="domain" description="Histidine kinase/HSP90-like ATPase" evidence="2">
    <location>
        <begin position="37"/>
        <end position="130"/>
    </location>
</feature>
<keyword evidence="1" id="KW-0808">Transferase</keyword>
<evidence type="ECO:0000313" key="3">
    <source>
        <dbReference type="EMBL" id="TGB14961.1"/>
    </source>
</evidence>
<keyword evidence="4" id="KW-1185">Reference proteome</keyword>
<dbReference type="PANTHER" id="PTHR35526">
    <property type="entry name" value="ANTI-SIGMA-F FACTOR RSBW-RELATED"/>
    <property type="match status" value="1"/>
</dbReference>
<keyword evidence="1" id="KW-0418">Kinase</keyword>